<dbReference type="PANTHER" id="PTHR43762">
    <property type="entry name" value="L-GULONOLACTONE OXIDASE"/>
    <property type="match status" value="1"/>
</dbReference>
<dbReference type="SUPFAM" id="SSF56176">
    <property type="entry name" value="FAD-binding/transporter-associated domain-like"/>
    <property type="match status" value="1"/>
</dbReference>
<dbReference type="Gene3D" id="3.30.70.2530">
    <property type="match status" value="1"/>
</dbReference>
<dbReference type="InterPro" id="IPR007173">
    <property type="entry name" value="ALO_C"/>
</dbReference>
<dbReference type="Gene3D" id="3.30.43.10">
    <property type="entry name" value="Uridine Diphospho-n-acetylenolpyruvylglucosamine Reductase, domain 2"/>
    <property type="match status" value="1"/>
</dbReference>
<keyword evidence="4" id="KW-1185">Reference proteome</keyword>
<dbReference type="InterPro" id="IPR016169">
    <property type="entry name" value="FAD-bd_PCMH_sub2"/>
</dbReference>
<dbReference type="PIRSF" id="PIRSF000136">
    <property type="entry name" value="LGO_GLO"/>
    <property type="match status" value="1"/>
</dbReference>
<dbReference type="AlphaFoldDB" id="A0A387B9D6"/>
<dbReference type="GO" id="GO:0080049">
    <property type="term" value="F:L-gulono-1,4-lactone dehydrogenase activity"/>
    <property type="evidence" value="ECO:0007669"/>
    <property type="project" value="TreeGrafter"/>
</dbReference>
<dbReference type="InterPro" id="IPR016167">
    <property type="entry name" value="FAD-bd_PCMH_sub1"/>
</dbReference>
<evidence type="ECO:0000313" key="4">
    <source>
        <dbReference type="Proteomes" id="UP000278886"/>
    </source>
</evidence>
<reference evidence="4" key="1">
    <citation type="submission" date="2018-09" db="EMBL/GenBank/DDBJ databases">
        <title>Genome sequencing of strain 2DFWR-13.</title>
        <authorList>
            <person name="Heo J."/>
            <person name="Kim S.-J."/>
            <person name="Kwon S.-W."/>
        </authorList>
    </citation>
    <scope>NUCLEOTIDE SEQUENCE [LARGE SCALE GENOMIC DNA]</scope>
    <source>
        <strain evidence="4">2DFWR-13</strain>
    </source>
</reference>
<protein>
    <submittedName>
        <fullName evidence="3">FAD-binding protein</fullName>
    </submittedName>
</protein>
<dbReference type="Proteomes" id="UP000278886">
    <property type="component" value="Chromosome"/>
</dbReference>
<dbReference type="GO" id="GO:0071949">
    <property type="term" value="F:FAD binding"/>
    <property type="evidence" value="ECO:0007669"/>
    <property type="project" value="InterPro"/>
</dbReference>
<organism evidence="3 4">
    <name type="scientific">Protaetiibacter intestinalis</name>
    <dbReference type="NCBI Taxonomy" id="2419774"/>
    <lineage>
        <taxon>Bacteria</taxon>
        <taxon>Bacillati</taxon>
        <taxon>Actinomycetota</taxon>
        <taxon>Actinomycetes</taxon>
        <taxon>Micrococcales</taxon>
        <taxon>Microbacteriaceae</taxon>
        <taxon>Protaetiibacter</taxon>
    </lineage>
</organism>
<dbReference type="Gene3D" id="3.30.465.10">
    <property type="match status" value="1"/>
</dbReference>
<dbReference type="KEGG" id="lyd:D7I47_12535"/>
<keyword evidence="1" id="KW-0560">Oxidoreductase</keyword>
<name>A0A387B9D6_9MICO</name>
<dbReference type="PANTHER" id="PTHR43762:SF1">
    <property type="entry name" value="D-ARABINONO-1,4-LACTONE OXIDASE"/>
    <property type="match status" value="1"/>
</dbReference>
<dbReference type="InterPro" id="IPR016166">
    <property type="entry name" value="FAD-bd_PCMH"/>
</dbReference>
<accession>A0A387B9D6</accession>
<dbReference type="OrthoDB" id="9800184at2"/>
<dbReference type="RefSeq" id="WP_120763366.1">
    <property type="nucleotide sequence ID" value="NZ_CP032630.1"/>
</dbReference>
<dbReference type="Pfam" id="PF04030">
    <property type="entry name" value="ALO"/>
    <property type="match status" value="1"/>
</dbReference>
<gene>
    <name evidence="3" type="ORF">D7I47_12535</name>
</gene>
<dbReference type="PROSITE" id="PS51387">
    <property type="entry name" value="FAD_PCMH"/>
    <property type="match status" value="1"/>
</dbReference>
<dbReference type="InterPro" id="IPR036318">
    <property type="entry name" value="FAD-bd_PCMH-like_sf"/>
</dbReference>
<dbReference type="Pfam" id="PF01565">
    <property type="entry name" value="FAD_binding_4"/>
    <property type="match status" value="1"/>
</dbReference>
<dbReference type="InterPro" id="IPR016171">
    <property type="entry name" value="Vanillyl_alc_oxidase_C-sub2"/>
</dbReference>
<evidence type="ECO:0000259" key="2">
    <source>
        <dbReference type="PROSITE" id="PS51387"/>
    </source>
</evidence>
<dbReference type="InterPro" id="IPR006094">
    <property type="entry name" value="Oxid_FAD_bind_N"/>
</dbReference>
<dbReference type="InterPro" id="IPR010031">
    <property type="entry name" value="FAD_lactone_oxidase-like"/>
</dbReference>
<dbReference type="EMBL" id="CP032630">
    <property type="protein sequence ID" value="AYF98997.1"/>
    <property type="molecule type" value="Genomic_DNA"/>
</dbReference>
<feature type="domain" description="FAD-binding PCMH-type" evidence="2">
    <location>
        <begin position="9"/>
        <end position="177"/>
    </location>
</feature>
<evidence type="ECO:0000256" key="1">
    <source>
        <dbReference type="ARBA" id="ARBA00023002"/>
    </source>
</evidence>
<proteinExistence type="predicted"/>
<evidence type="ECO:0000313" key="3">
    <source>
        <dbReference type="EMBL" id="AYF98997.1"/>
    </source>
</evidence>
<dbReference type="Gene3D" id="3.30.70.2520">
    <property type="match status" value="1"/>
</dbReference>
<dbReference type="Gene3D" id="1.10.45.10">
    <property type="entry name" value="Vanillyl-alcohol Oxidase, Chain A, domain 4"/>
    <property type="match status" value="1"/>
</dbReference>
<dbReference type="GO" id="GO:0003885">
    <property type="term" value="F:D-arabinono-1,4-lactone oxidase activity"/>
    <property type="evidence" value="ECO:0007669"/>
    <property type="project" value="InterPro"/>
</dbReference>
<dbReference type="GO" id="GO:0016020">
    <property type="term" value="C:membrane"/>
    <property type="evidence" value="ECO:0007669"/>
    <property type="project" value="InterPro"/>
</dbReference>
<sequence>MGERNWAGNIEFGGTVASPASVTDVQRLVADAGPGSLRPLGTRHSFSPIADTRGALVSSAGFADAAQVRIADDRRSVSVPAGIRYGELARLLEAEGLALANLASLPHISVAGAVATGTHGSGVANGSLATSVRELEFVDGEGALVTLRRGDADFAGAVVALGVLGFVTRIVLDVEPSFTVAQTVYRHLPVDEVLSGFDKLVALGYSVSLFTSWADPDVIDQLWLKRRLDRDAPAPDEVLGALPSPVAMHPIADVDPVHCTPQLGRPGPWLDRLPHFRLEFTPSNGAELQSEYLVPRAAARDALYAVRGMSAEIVPLLQITEIREIAADELWLSSAFGTDAVGLHFTWKPEQTAVDALLPRLEERLLPLGARPHWGKRFHADADTLAPLYPRFDDFRALAARHDPRGLFVNDFLRDKLAL</sequence>